<dbReference type="AlphaFoldDB" id="A0A8S1NP54"/>
<comment type="caution">
    <text evidence="1">The sequence shown here is derived from an EMBL/GenBank/DDBJ whole genome shotgun (WGS) entry which is preliminary data.</text>
</comment>
<keyword evidence="2" id="KW-1185">Reference proteome</keyword>
<proteinExistence type="predicted"/>
<evidence type="ECO:0000313" key="1">
    <source>
        <dbReference type="EMBL" id="CAD8094258.1"/>
    </source>
</evidence>
<dbReference type="OMA" id="CINDLNH"/>
<sequence>MFDFGFHNWYQSQQLKCKGLNHFGNRLEKLENLYFLPITDPAIDQLHLLCEKCSKNESNQRINVHSTYSYAISWFKQFELHYLGYLTNNTFLTKKQDNEIQHKEFQDKLLLLSNCINDLNHSKIESFILTIWNSQMIQNNVIDKQYEQQKFLIFVKQQSNQLFSLASRHFYNIFLKADVKLKSQDDCEIVQIEVSKDFVFLLENSLLVSKQLVVSIYLYPSLEYVDSFKKQYISLKDFVMKSTIYSNLLLFQYKNTIRIMDIFVQTQKKEEYAIKFLINFHYKHNCDIIDSIIEDNNIVFIDQTYKLFAVNAQKKEVYYLTKKLQIFQRANQILFAQFHFYKELLIIELCNKVVTMNLKNYKFQKSSQIQQEKTLAASYFCKSNKIMYSVLQQQENNQFDIKNEIVTYNFQCNKRLRIIKLRNTTKQGNIKLSLKKDQKTLILLSNEYILVYDMSKGVVVFCLPFAQKFQANNYDFQGYFLVQNQERRALIWKQEKLFERDIRLFFKRL</sequence>
<accession>A0A8S1NP54</accession>
<organism evidence="1 2">
    <name type="scientific">Paramecium primaurelia</name>
    <dbReference type="NCBI Taxonomy" id="5886"/>
    <lineage>
        <taxon>Eukaryota</taxon>
        <taxon>Sar</taxon>
        <taxon>Alveolata</taxon>
        <taxon>Ciliophora</taxon>
        <taxon>Intramacronucleata</taxon>
        <taxon>Oligohymenophorea</taxon>
        <taxon>Peniculida</taxon>
        <taxon>Parameciidae</taxon>
        <taxon>Paramecium</taxon>
    </lineage>
</organism>
<dbReference type="EMBL" id="CAJJDM010000098">
    <property type="protein sequence ID" value="CAD8094258.1"/>
    <property type="molecule type" value="Genomic_DNA"/>
</dbReference>
<dbReference type="Proteomes" id="UP000688137">
    <property type="component" value="Unassembled WGS sequence"/>
</dbReference>
<name>A0A8S1NP54_PARPR</name>
<evidence type="ECO:0000313" key="2">
    <source>
        <dbReference type="Proteomes" id="UP000688137"/>
    </source>
</evidence>
<protein>
    <submittedName>
        <fullName evidence="1">Uncharacterized protein</fullName>
    </submittedName>
</protein>
<gene>
    <name evidence="1" type="ORF">PPRIM_AZ9-3.1.T0950079</name>
</gene>
<reference evidence="1" key="1">
    <citation type="submission" date="2021-01" db="EMBL/GenBank/DDBJ databases">
        <authorList>
            <consortium name="Genoscope - CEA"/>
            <person name="William W."/>
        </authorList>
    </citation>
    <scope>NUCLEOTIDE SEQUENCE</scope>
</reference>